<evidence type="ECO:0000313" key="3">
    <source>
        <dbReference type="Proteomes" id="UP001177003"/>
    </source>
</evidence>
<accession>A0AA36E529</accession>
<dbReference type="EMBL" id="OX465080">
    <property type="protein sequence ID" value="CAI9281875.1"/>
    <property type="molecule type" value="Genomic_DNA"/>
</dbReference>
<feature type="chain" id="PRO_5041266885" evidence="1">
    <location>
        <begin position="24"/>
        <end position="143"/>
    </location>
</feature>
<dbReference type="PROSITE" id="PS51257">
    <property type="entry name" value="PROKAR_LIPOPROTEIN"/>
    <property type="match status" value="1"/>
</dbReference>
<sequence>MLRIWRSFLKLIYLLLFPNPLQQSSFPIIIFSCYDLHPYSRVSTGEKGVNGEDDCQKSTPRLSIRNNKDTRSEIKHNRWISQLCSLCRIVIQRKTCDQSMSLDPVKEPLQLFAEIRKKRWRQVGGVLPNLRLEENETKSRWSL</sequence>
<keyword evidence="3" id="KW-1185">Reference proteome</keyword>
<reference evidence="2" key="1">
    <citation type="submission" date="2023-04" db="EMBL/GenBank/DDBJ databases">
        <authorList>
            <person name="Vijverberg K."/>
            <person name="Xiong W."/>
            <person name="Schranz E."/>
        </authorList>
    </citation>
    <scope>NUCLEOTIDE SEQUENCE</scope>
</reference>
<feature type="signal peptide" evidence="1">
    <location>
        <begin position="1"/>
        <end position="23"/>
    </location>
</feature>
<gene>
    <name evidence="2" type="ORF">LSALG_LOCUS21545</name>
</gene>
<evidence type="ECO:0000256" key="1">
    <source>
        <dbReference type="SAM" id="SignalP"/>
    </source>
</evidence>
<dbReference type="Proteomes" id="UP001177003">
    <property type="component" value="Chromosome 4"/>
</dbReference>
<keyword evidence="1" id="KW-0732">Signal</keyword>
<dbReference type="AlphaFoldDB" id="A0AA36E529"/>
<proteinExistence type="predicted"/>
<evidence type="ECO:0000313" key="2">
    <source>
        <dbReference type="EMBL" id="CAI9281875.1"/>
    </source>
</evidence>
<protein>
    <submittedName>
        <fullName evidence="2">Uncharacterized protein</fullName>
    </submittedName>
</protein>
<organism evidence="2 3">
    <name type="scientific">Lactuca saligna</name>
    <name type="common">Willowleaf lettuce</name>
    <dbReference type="NCBI Taxonomy" id="75948"/>
    <lineage>
        <taxon>Eukaryota</taxon>
        <taxon>Viridiplantae</taxon>
        <taxon>Streptophyta</taxon>
        <taxon>Embryophyta</taxon>
        <taxon>Tracheophyta</taxon>
        <taxon>Spermatophyta</taxon>
        <taxon>Magnoliopsida</taxon>
        <taxon>eudicotyledons</taxon>
        <taxon>Gunneridae</taxon>
        <taxon>Pentapetalae</taxon>
        <taxon>asterids</taxon>
        <taxon>campanulids</taxon>
        <taxon>Asterales</taxon>
        <taxon>Asteraceae</taxon>
        <taxon>Cichorioideae</taxon>
        <taxon>Cichorieae</taxon>
        <taxon>Lactucinae</taxon>
        <taxon>Lactuca</taxon>
    </lineage>
</organism>
<name>A0AA36E529_LACSI</name>